<evidence type="ECO:0000313" key="2">
    <source>
        <dbReference type="Proteomes" id="UP000001194"/>
    </source>
</evidence>
<dbReference type="Proteomes" id="UP000001194">
    <property type="component" value="Unassembled WGS sequence"/>
</dbReference>
<organism evidence="2">
    <name type="scientific">Laccaria bicolor (strain S238N-H82 / ATCC MYA-4686)</name>
    <name type="common">Bicoloured deceiver</name>
    <name type="synonym">Laccaria laccata var. bicolor</name>
    <dbReference type="NCBI Taxonomy" id="486041"/>
    <lineage>
        <taxon>Eukaryota</taxon>
        <taxon>Fungi</taxon>
        <taxon>Dikarya</taxon>
        <taxon>Basidiomycota</taxon>
        <taxon>Agaricomycotina</taxon>
        <taxon>Agaricomycetes</taxon>
        <taxon>Agaricomycetidae</taxon>
        <taxon>Agaricales</taxon>
        <taxon>Agaricineae</taxon>
        <taxon>Hydnangiaceae</taxon>
        <taxon>Laccaria</taxon>
    </lineage>
</organism>
<dbReference type="GeneID" id="6075789"/>
<keyword evidence="2" id="KW-1185">Reference proteome</keyword>
<evidence type="ECO:0000313" key="1">
    <source>
        <dbReference type="EMBL" id="EDR09184.1"/>
    </source>
</evidence>
<dbReference type="OrthoDB" id="2501483at2759"/>
<name>B0D932_LACBS</name>
<dbReference type="EMBL" id="DS547100">
    <property type="protein sequence ID" value="EDR09184.1"/>
    <property type="molecule type" value="Genomic_DNA"/>
</dbReference>
<reference evidence="1 2" key="1">
    <citation type="journal article" date="2008" name="Nature">
        <title>The genome of Laccaria bicolor provides insights into mycorrhizal symbiosis.</title>
        <authorList>
            <person name="Martin F."/>
            <person name="Aerts A."/>
            <person name="Ahren D."/>
            <person name="Brun A."/>
            <person name="Danchin E.G.J."/>
            <person name="Duchaussoy F."/>
            <person name="Gibon J."/>
            <person name="Kohler A."/>
            <person name="Lindquist E."/>
            <person name="Pereda V."/>
            <person name="Salamov A."/>
            <person name="Shapiro H.J."/>
            <person name="Wuyts J."/>
            <person name="Blaudez D."/>
            <person name="Buee M."/>
            <person name="Brokstein P."/>
            <person name="Canbaeck B."/>
            <person name="Cohen D."/>
            <person name="Courty P.E."/>
            <person name="Coutinho P.M."/>
            <person name="Delaruelle C."/>
            <person name="Detter J.C."/>
            <person name="Deveau A."/>
            <person name="DiFazio S."/>
            <person name="Duplessis S."/>
            <person name="Fraissinet-Tachet L."/>
            <person name="Lucic E."/>
            <person name="Frey-Klett P."/>
            <person name="Fourrey C."/>
            <person name="Feussner I."/>
            <person name="Gay G."/>
            <person name="Grimwood J."/>
            <person name="Hoegger P.J."/>
            <person name="Jain P."/>
            <person name="Kilaru S."/>
            <person name="Labbe J."/>
            <person name="Lin Y.C."/>
            <person name="Legue V."/>
            <person name="Le Tacon F."/>
            <person name="Marmeisse R."/>
            <person name="Melayah D."/>
            <person name="Montanini B."/>
            <person name="Muratet M."/>
            <person name="Nehls U."/>
            <person name="Niculita-Hirzel H."/>
            <person name="Oudot-Le Secq M.P."/>
            <person name="Peter M."/>
            <person name="Quesneville H."/>
            <person name="Rajashekar B."/>
            <person name="Reich M."/>
            <person name="Rouhier N."/>
            <person name="Schmutz J."/>
            <person name="Yin T."/>
            <person name="Chalot M."/>
            <person name="Henrissat B."/>
            <person name="Kuees U."/>
            <person name="Lucas S."/>
            <person name="Van de Peer Y."/>
            <person name="Podila G.K."/>
            <person name="Polle A."/>
            <person name="Pukkila P.J."/>
            <person name="Richardson P.M."/>
            <person name="Rouze P."/>
            <person name="Sanders I.R."/>
            <person name="Stajich J.E."/>
            <person name="Tunlid A."/>
            <person name="Tuskan G."/>
            <person name="Grigoriev I.V."/>
        </authorList>
    </citation>
    <scope>NUCLEOTIDE SEQUENCE [LARGE SCALE GENOMIC DNA]</scope>
    <source>
        <strain evidence="2">S238N-H82 / ATCC MYA-4686</strain>
    </source>
</reference>
<sequence>MIMARETFYGAEAVTTVVVKLSLPGSMPEHIFFDNNCSLAKAVKNDPVFRNVGLTVAVFRFKCKHRETDTFCQMNCNPAAYPELRGEGNKLGGYQAICREMHVDRYNFFLDEMVRRRNIMTNERLARTKQQPGTWPTI</sequence>
<dbReference type="KEGG" id="lbc:LACBIDRAFT_296552"/>
<dbReference type="RefSeq" id="XP_001880497.1">
    <property type="nucleotide sequence ID" value="XM_001880462.1"/>
</dbReference>
<dbReference type="AlphaFoldDB" id="B0D932"/>
<dbReference type="InParanoid" id="B0D932"/>
<dbReference type="HOGENOM" id="CLU_004966_3_1_1"/>
<gene>
    <name evidence="1" type="ORF">LACBIDRAFT_296552</name>
</gene>
<accession>B0D932</accession>
<protein>
    <submittedName>
        <fullName evidence="1">Predicted protein</fullName>
    </submittedName>
</protein>
<proteinExistence type="predicted"/>